<comment type="caution">
    <text evidence="2">The sequence shown here is derived from an EMBL/GenBank/DDBJ whole genome shotgun (WGS) entry which is preliminary data.</text>
</comment>
<dbReference type="PANTHER" id="PTHR28047:SF5">
    <property type="entry name" value="PROTEIN DCG1"/>
    <property type="match status" value="1"/>
</dbReference>
<evidence type="ECO:0008006" key="4">
    <source>
        <dbReference type="Google" id="ProtNLM"/>
    </source>
</evidence>
<evidence type="ECO:0000313" key="2">
    <source>
        <dbReference type="EMBL" id="NMW84178.1"/>
    </source>
</evidence>
<dbReference type="AlphaFoldDB" id="A0A848R8M5"/>
<evidence type="ECO:0000313" key="3">
    <source>
        <dbReference type="Proteomes" id="UP000568273"/>
    </source>
</evidence>
<dbReference type="EMBL" id="JABDSR010000001">
    <property type="protein sequence ID" value="NMW84178.1"/>
    <property type="molecule type" value="Genomic_DNA"/>
</dbReference>
<dbReference type="GO" id="GO:0047661">
    <property type="term" value="F:amino-acid racemase activity"/>
    <property type="evidence" value="ECO:0007669"/>
    <property type="project" value="InterPro"/>
</dbReference>
<dbReference type="InterPro" id="IPR052186">
    <property type="entry name" value="Hydantoin_racemase-like"/>
</dbReference>
<dbReference type="PANTHER" id="PTHR28047">
    <property type="entry name" value="PROTEIN DCG1"/>
    <property type="match status" value="1"/>
</dbReference>
<evidence type="ECO:0000256" key="1">
    <source>
        <dbReference type="ARBA" id="ARBA00038414"/>
    </source>
</evidence>
<keyword evidence="3" id="KW-1185">Reference proteome</keyword>
<dbReference type="InterPro" id="IPR015942">
    <property type="entry name" value="Asp/Glu/hydantoin_racemase"/>
</dbReference>
<protein>
    <recommendedName>
        <fullName evidence="4">Hydantoin racemase</fullName>
    </recommendedName>
</protein>
<dbReference type="Proteomes" id="UP000568273">
    <property type="component" value="Unassembled WGS sequence"/>
</dbReference>
<organism evidence="2 3">
    <name type="scientific">Peptoniphilus faecalis</name>
    <dbReference type="NCBI Taxonomy" id="2731255"/>
    <lineage>
        <taxon>Bacteria</taxon>
        <taxon>Bacillati</taxon>
        <taxon>Bacillota</taxon>
        <taxon>Tissierellia</taxon>
        <taxon>Tissierellales</taxon>
        <taxon>Peptoniphilaceae</taxon>
        <taxon>Peptoniphilus</taxon>
    </lineage>
</organism>
<sequence length="218" mass="24423">MLKALIINPNSDQEMTSKIKEVIDLFKTEYIKVYVAGANSGPKFVFSEETIKETFDGVSKIIKENKENYDIFILACHLDPNLFELRKLTDKIILGIGECSILFSKMLGKTYSIIGSSDKTVKLKIDMTNRYGALDGLVDVGYPKEQTNNELKDDLLNASIDSLNKNEADSIVLGCAGFVGIDAFIESHLKKDVFDGIIVSMMIADNYAKYKYYKLKLS</sequence>
<gene>
    <name evidence="2" type="ORF">HKO22_00260</name>
</gene>
<comment type="similarity">
    <text evidence="1">Belongs to the HyuE racemase family.</text>
</comment>
<dbReference type="InterPro" id="IPR053714">
    <property type="entry name" value="Iso_Racemase_Enz_sf"/>
</dbReference>
<proteinExistence type="inferred from homology"/>
<dbReference type="RefSeq" id="WP_169967651.1">
    <property type="nucleotide sequence ID" value="NZ_JABDSR010000001.1"/>
</dbReference>
<accession>A0A848R8M5</accession>
<name>A0A848R8M5_9FIRM</name>
<dbReference type="Pfam" id="PF01177">
    <property type="entry name" value="Asp_Glu_race"/>
    <property type="match status" value="1"/>
</dbReference>
<dbReference type="Gene3D" id="3.40.50.12500">
    <property type="match status" value="1"/>
</dbReference>
<reference evidence="2" key="1">
    <citation type="submission" date="2020-04" db="EMBL/GenBank/DDBJ databases">
        <title>Peptoniphilus sp. nov. isolated from swine feces.</title>
        <authorList>
            <person name="Ryu S.W."/>
        </authorList>
    </citation>
    <scope>NUCLEOTIDE SEQUENCE [LARGE SCALE GENOMIC DNA]</scope>
    <source>
        <strain evidence="2">AGMB00490</strain>
    </source>
</reference>